<evidence type="ECO:0000256" key="2">
    <source>
        <dbReference type="ARBA" id="ARBA00022723"/>
    </source>
</evidence>
<name>A0A4D4J6C1_9PSEU</name>
<dbReference type="NCBIfam" id="NF006579">
    <property type="entry name" value="PRK09104.1"/>
    <property type="match status" value="1"/>
</dbReference>
<feature type="domain" description="Peptidase M20 dimerisation" evidence="4">
    <location>
        <begin position="208"/>
        <end position="369"/>
    </location>
</feature>
<dbReference type="Pfam" id="PF01546">
    <property type="entry name" value="Peptidase_M20"/>
    <property type="match status" value="1"/>
</dbReference>
<accession>A0A4D4J6C1</accession>
<reference evidence="6" key="1">
    <citation type="submission" date="2019-04" db="EMBL/GenBank/DDBJ databases">
        <title>Draft genome sequence of Pseudonocardiaceae bacterium SL3-2-4.</title>
        <authorList>
            <person name="Ningsih F."/>
            <person name="Yokota A."/>
            <person name="Sakai Y."/>
            <person name="Nanatani K."/>
            <person name="Yabe S."/>
            <person name="Oetari A."/>
            <person name="Sjamsuridzal W."/>
        </authorList>
    </citation>
    <scope>NUCLEOTIDE SEQUENCE [LARGE SCALE GENOMIC DNA]</scope>
    <source>
        <strain evidence="6">SL3-2-4</strain>
    </source>
</reference>
<evidence type="ECO:0000259" key="4">
    <source>
        <dbReference type="Pfam" id="PF07687"/>
    </source>
</evidence>
<dbReference type="Gene3D" id="3.30.70.360">
    <property type="match status" value="1"/>
</dbReference>
<dbReference type="AlphaFoldDB" id="A0A4D4J6C1"/>
<sequence length="481" mass="51441">MTDEAPPEGSPIAAERDAVTALAPDYVVRLREWLSIPSIGTDPAHHPDVGRSAEWLAEALRADGWPTVEVWDGGPALPAVYAHWPAAEPDAPTVLVYGHHDVQPVDPIELWRHPPFEPTLVGDELFARGASDDKGQVAMHLLGLRAHLAATGRMSPAVSVKLLVEGEEESGSPHILELIRAHRDRLACDLVVVTDTAVFNRDAITVVTGQRGLVEAEVTFTSGTMDLHSGRFGGAVPNPAVELAKLVAALHDDDGRVAVPGFYDDVRLPSDVERADFAGLPFDEAAWLAGPGAGVTEATGEAGWSSLERTWVRPTAEVNGLVAGYTGPGVKTIIPHRASAKLSFRLVPDQRPEKIRDLVRAFVDAHTPSAVRAEVRFGGASEPYAAPTDHPATLAVRDALRAAFEQEVRFTRAGGSGPASALHTGLGVATVYFGVGLPDDRIHAPNERVVVPFLLRGAEALAYLWRALPDRMRARRGSDAT</sequence>
<evidence type="ECO:0000313" key="5">
    <source>
        <dbReference type="EMBL" id="GDY30056.1"/>
    </source>
</evidence>
<dbReference type="RefSeq" id="WP_225978211.1">
    <property type="nucleotide sequence ID" value="NZ_BJFL01000005.1"/>
</dbReference>
<dbReference type="GO" id="GO:0046872">
    <property type="term" value="F:metal ion binding"/>
    <property type="evidence" value="ECO:0007669"/>
    <property type="project" value="UniProtKB-KW"/>
</dbReference>
<proteinExistence type="predicted"/>
<dbReference type="GO" id="GO:0008233">
    <property type="term" value="F:peptidase activity"/>
    <property type="evidence" value="ECO:0007669"/>
    <property type="project" value="UniProtKB-KW"/>
</dbReference>
<dbReference type="InterPro" id="IPR002933">
    <property type="entry name" value="Peptidase_M20"/>
</dbReference>
<dbReference type="NCBIfam" id="NF005914">
    <property type="entry name" value="PRK07907.1"/>
    <property type="match status" value="1"/>
</dbReference>
<dbReference type="PANTHER" id="PTHR43270:SF12">
    <property type="entry name" value="SUCCINYL-DIAMINOPIMELATE DESUCCINYLASE"/>
    <property type="match status" value="1"/>
</dbReference>
<dbReference type="PANTHER" id="PTHR43270">
    <property type="entry name" value="BETA-ALA-HIS DIPEPTIDASE"/>
    <property type="match status" value="1"/>
</dbReference>
<keyword evidence="3" id="KW-0378">Hydrolase</keyword>
<dbReference type="Pfam" id="PF07687">
    <property type="entry name" value="M20_dimer"/>
    <property type="match status" value="1"/>
</dbReference>
<evidence type="ECO:0000256" key="3">
    <source>
        <dbReference type="ARBA" id="ARBA00022801"/>
    </source>
</evidence>
<keyword evidence="6" id="KW-1185">Reference proteome</keyword>
<dbReference type="EMBL" id="BJFL01000005">
    <property type="protein sequence ID" value="GDY30056.1"/>
    <property type="molecule type" value="Genomic_DNA"/>
</dbReference>
<dbReference type="Proteomes" id="UP000298860">
    <property type="component" value="Unassembled WGS sequence"/>
</dbReference>
<dbReference type="InterPro" id="IPR011650">
    <property type="entry name" value="Peptidase_M20_dimer"/>
</dbReference>
<dbReference type="SUPFAM" id="SSF53187">
    <property type="entry name" value="Zn-dependent exopeptidases"/>
    <property type="match status" value="1"/>
</dbReference>
<dbReference type="Gene3D" id="3.40.630.10">
    <property type="entry name" value="Zn peptidases"/>
    <property type="match status" value="1"/>
</dbReference>
<keyword evidence="2" id="KW-0479">Metal-binding</keyword>
<evidence type="ECO:0000313" key="6">
    <source>
        <dbReference type="Proteomes" id="UP000298860"/>
    </source>
</evidence>
<protein>
    <submittedName>
        <fullName evidence="5">Peptidase</fullName>
    </submittedName>
</protein>
<evidence type="ECO:0000256" key="1">
    <source>
        <dbReference type="ARBA" id="ARBA00022670"/>
    </source>
</evidence>
<keyword evidence="1" id="KW-0645">Protease</keyword>
<dbReference type="GO" id="GO:0006508">
    <property type="term" value="P:proteolysis"/>
    <property type="evidence" value="ECO:0007669"/>
    <property type="project" value="UniProtKB-KW"/>
</dbReference>
<dbReference type="InterPro" id="IPR051458">
    <property type="entry name" value="Cyt/Met_Dipeptidase"/>
</dbReference>
<gene>
    <name evidence="5" type="ORF">GTS_16890</name>
</gene>
<organism evidence="5 6">
    <name type="scientific">Gandjariella thermophila</name>
    <dbReference type="NCBI Taxonomy" id="1931992"/>
    <lineage>
        <taxon>Bacteria</taxon>
        <taxon>Bacillati</taxon>
        <taxon>Actinomycetota</taxon>
        <taxon>Actinomycetes</taxon>
        <taxon>Pseudonocardiales</taxon>
        <taxon>Pseudonocardiaceae</taxon>
        <taxon>Gandjariella</taxon>
    </lineage>
</organism>
<comment type="caution">
    <text evidence="5">The sequence shown here is derived from an EMBL/GenBank/DDBJ whole genome shotgun (WGS) entry which is preliminary data.</text>
</comment>